<proteinExistence type="predicted"/>
<comment type="caution">
    <text evidence="1">The sequence shown here is derived from an EMBL/GenBank/DDBJ whole genome shotgun (WGS) entry which is preliminary data.</text>
</comment>
<dbReference type="Proteomes" id="UP000827092">
    <property type="component" value="Unassembled WGS sequence"/>
</dbReference>
<protein>
    <recommendedName>
        <fullName evidence="3">MULE transposase domain-containing protein</fullName>
    </recommendedName>
</protein>
<name>A0AAV6TT35_9ARAC</name>
<dbReference type="PANTHER" id="PTHR35385:SF2">
    <property type="entry name" value="PROTEIN B, PUTATIVE-RELATED"/>
    <property type="match status" value="1"/>
</dbReference>
<organism evidence="1 2">
    <name type="scientific">Oedothorax gibbosus</name>
    <dbReference type="NCBI Taxonomy" id="931172"/>
    <lineage>
        <taxon>Eukaryota</taxon>
        <taxon>Metazoa</taxon>
        <taxon>Ecdysozoa</taxon>
        <taxon>Arthropoda</taxon>
        <taxon>Chelicerata</taxon>
        <taxon>Arachnida</taxon>
        <taxon>Araneae</taxon>
        <taxon>Araneomorphae</taxon>
        <taxon>Entelegynae</taxon>
        <taxon>Araneoidea</taxon>
        <taxon>Linyphiidae</taxon>
        <taxon>Erigoninae</taxon>
        <taxon>Oedothorax</taxon>
    </lineage>
</organism>
<sequence>MMLRIHEKISQSSEVVLVDAAGGIDKEMHRVYFLVTPCVVGGLPLGILVTNPGQSEVFFEALDCFKKLLPSSSFHYKPIIIITDNDLKEILGLERVFPNALQLLCQFHNLKAFWKWLCDSNHNVSKDHRQQIYFLFRQIQYSTKEEDARNICLI</sequence>
<accession>A0AAV6TT35</accession>
<evidence type="ECO:0008006" key="3">
    <source>
        <dbReference type="Google" id="ProtNLM"/>
    </source>
</evidence>
<dbReference type="EMBL" id="JAFNEN010001162">
    <property type="protein sequence ID" value="KAG8174726.1"/>
    <property type="molecule type" value="Genomic_DNA"/>
</dbReference>
<evidence type="ECO:0000313" key="1">
    <source>
        <dbReference type="EMBL" id="KAG8174726.1"/>
    </source>
</evidence>
<keyword evidence="2" id="KW-1185">Reference proteome</keyword>
<evidence type="ECO:0000313" key="2">
    <source>
        <dbReference type="Proteomes" id="UP000827092"/>
    </source>
</evidence>
<dbReference type="AlphaFoldDB" id="A0AAV6TT35"/>
<reference evidence="1 2" key="1">
    <citation type="journal article" date="2022" name="Nat. Ecol. Evol.">
        <title>A masculinizing supergene underlies an exaggerated male reproductive morph in a spider.</title>
        <authorList>
            <person name="Hendrickx F."/>
            <person name="De Corte Z."/>
            <person name="Sonet G."/>
            <person name="Van Belleghem S.M."/>
            <person name="Kostlbacher S."/>
            <person name="Vangestel C."/>
        </authorList>
    </citation>
    <scope>NUCLEOTIDE SEQUENCE [LARGE SCALE GENOMIC DNA]</scope>
    <source>
        <strain evidence="1">W744_W776</strain>
    </source>
</reference>
<gene>
    <name evidence="1" type="ORF">JTE90_014288</name>
</gene>
<dbReference type="PANTHER" id="PTHR35385">
    <property type="entry name" value="PROTEIN B, PUTATIVE-RELATED-RELATED"/>
    <property type="match status" value="1"/>
</dbReference>